<evidence type="ECO:0000256" key="3">
    <source>
        <dbReference type="ARBA" id="ARBA00022692"/>
    </source>
</evidence>
<dbReference type="Pfam" id="PF12704">
    <property type="entry name" value="MacB_PCD"/>
    <property type="match status" value="2"/>
</dbReference>
<keyword evidence="4 6" id="KW-1133">Transmembrane helix</keyword>
<feature type="transmembrane region" description="Helical" evidence="6">
    <location>
        <begin position="499"/>
        <end position="522"/>
    </location>
</feature>
<evidence type="ECO:0000256" key="1">
    <source>
        <dbReference type="ARBA" id="ARBA00004651"/>
    </source>
</evidence>
<dbReference type="OrthoDB" id="5933722at2"/>
<evidence type="ECO:0000256" key="4">
    <source>
        <dbReference type="ARBA" id="ARBA00022989"/>
    </source>
</evidence>
<dbReference type="InterPro" id="IPR047699">
    <property type="entry name" value="Permease_put_prefix"/>
</dbReference>
<evidence type="ECO:0000313" key="10">
    <source>
        <dbReference type="Proteomes" id="UP000192472"/>
    </source>
</evidence>
<feature type="domain" description="MacB-like periplasmic core" evidence="8">
    <location>
        <begin position="550"/>
        <end position="702"/>
    </location>
</feature>
<dbReference type="Proteomes" id="UP000192472">
    <property type="component" value="Unassembled WGS sequence"/>
</dbReference>
<dbReference type="EMBL" id="FWYF01000001">
    <property type="protein sequence ID" value="SMD31750.1"/>
    <property type="molecule type" value="Genomic_DNA"/>
</dbReference>
<evidence type="ECO:0000259" key="7">
    <source>
        <dbReference type="Pfam" id="PF02687"/>
    </source>
</evidence>
<dbReference type="InterPro" id="IPR025857">
    <property type="entry name" value="MacB_PCD"/>
</dbReference>
<keyword evidence="2" id="KW-1003">Cell membrane</keyword>
<dbReference type="STRING" id="692418.SAMN04488029_0086"/>
<dbReference type="InterPro" id="IPR050250">
    <property type="entry name" value="Macrolide_Exporter_MacB"/>
</dbReference>
<dbReference type="NCBIfam" id="NF038404">
    <property type="entry name" value="perm_prefix_2"/>
    <property type="match status" value="1"/>
</dbReference>
<protein>
    <submittedName>
        <fullName evidence="9">MacB-like core domain-containing protein</fullName>
    </submittedName>
</protein>
<feature type="domain" description="ABC3 transporter permease C-terminal" evidence="7">
    <location>
        <begin position="743"/>
        <end position="855"/>
    </location>
</feature>
<evidence type="ECO:0000256" key="5">
    <source>
        <dbReference type="ARBA" id="ARBA00023136"/>
    </source>
</evidence>
<dbReference type="PANTHER" id="PTHR30572">
    <property type="entry name" value="MEMBRANE COMPONENT OF TRANSPORTER-RELATED"/>
    <property type="match status" value="1"/>
</dbReference>
<proteinExistence type="predicted"/>
<feature type="transmembrane region" description="Helical" evidence="6">
    <location>
        <begin position="826"/>
        <end position="846"/>
    </location>
</feature>
<feature type="transmembrane region" description="Helical" evidence="6">
    <location>
        <begin position="97"/>
        <end position="117"/>
    </location>
</feature>
<accession>A0A1W2G508</accession>
<feature type="transmembrane region" description="Helical" evidence="6">
    <location>
        <begin position="407"/>
        <end position="436"/>
    </location>
</feature>
<sequence>MIPSHLPRWFARFFEWFCKSDLYEELQGDLEEAFIENINTHGVAKARHIYRLEVFKMLRPSVVGFGQFHSKFNHFIMFKNYFKTSIRSLMKNPLSSFINIFGLSVAIGICLIVYAFIDQDISVDQFHENKHQVYLVTAFADRDGEELQYGQSPLPLATHMTADLPQIKKSSRVQDINTIVKYEDRVFHERIRLVDPAFLDMLTFPMQWGSPETLHDPSSIILSNDMAIKYFGDLNPVGKDLLITFGNDKTKSFAISGVAEPFPKAHAIDFDFLIKFDNIKQATDNYDEDNWDQLIAATLIQINQVADVDLVIDQLDRYRKLQNESNPKQTINAVSLVSLADLHMVSNDIQNGISYGVRKEGWVILSIMASFVMLVACMNYINIGIVSAAKRLKEIGVRKVIGANRRLVLVQLLTENILLTSFALLFGLFLAYSLFIPWFNSLFGRGLELVLTQPTLWLFLGSMLLITGLGSGIYPALYISKFQVVGIFRGSIPLGKKSFITKAFLTFQLILAFITISGGVWFTQNNAYQATRSWGYDAEKVLYVDVPDRLAFEQMHAAMSQNPDVVSISGSTQHMGHHIPQKSISRPDRDYTVGMMRVGSNYLHTMGIELMTGRVFEDHSEQDKQKILVNEEFASNLMMDDPIGEVIKVDSARYEIIGVVKSFHNRDFDIKIQPIVFSLTDTNDFRFLSVKVSEGTQPEVYQALREQWIANLPNTPFRGGYQSGVFNGYFEYLDSSAEFMRALAFVSILLASLGLYGLITLNVSGRIKEFSIRKVLGARLSHIAKIISTQYVPLFTVSMLLGAPLGYWLIQSLFDTVFAYHMPMNYIGLIISGVFLVAVLCIVTWVQVRKLSQSNAADGLKVE</sequence>
<keyword evidence="3 6" id="KW-0812">Transmembrane</keyword>
<evidence type="ECO:0000259" key="8">
    <source>
        <dbReference type="Pfam" id="PF12704"/>
    </source>
</evidence>
<dbReference type="Pfam" id="PF02687">
    <property type="entry name" value="FtsX"/>
    <property type="match status" value="2"/>
</dbReference>
<feature type="domain" description="MacB-like periplasmic core" evidence="8">
    <location>
        <begin position="96"/>
        <end position="317"/>
    </location>
</feature>
<comment type="subcellular location">
    <subcellularLocation>
        <location evidence="1">Cell membrane</location>
        <topology evidence="1">Multi-pass membrane protein</topology>
    </subcellularLocation>
</comment>
<dbReference type="AlphaFoldDB" id="A0A1W2G508"/>
<feature type="transmembrane region" description="Helical" evidence="6">
    <location>
        <begin position="742"/>
        <end position="764"/>
    </location>
</feature>
<dbReference type="PANTHER" id="PTHR30572:SF18">
    <property type="entry name" value="ABC-TYPE MACROLIDE FAMILY EXPORT SYSTEM PERMEASE COMPONENT 2"/>
    <property type="match status" value="1"/>
</dbReference>
<feature type="transmembrane region" description="Helical" evidence="6">
    <location>
        <begin position="456"/>
        <end position="478"/>
    </location>
</feature>
<organism evidence="9 10">
    <name type="scientific">Reichenbachiella faecimaris</name>
    <dbReference type="NCBI Taxonomy" id="692418"/>
    <lineage>
        <taxon>Bacteria</taxon>
        <taxon>Pseudomonadati</taxon>
        <taxon>Bacteroidota</taxon>
        <taxon>Cytophagia</taxon>
        <taxon>Cytophagales</taxon>
        <taxon>Reichenbachiellaceae</taxon>
        <taxon>Reichenbachiella</taxon>
    </lineage>
</organism>
<feature type="domain" description="ABC3 transporter permease C-terminal" evidence="7">
    <location>
        <begin position="367"/>
        <end position="483"/>
    </location>
</feature>
<name>A0A1W2G508_REIFA</name>
<dbReference type="GO" id="GO:0022857">
    <property type="term" value="F:transmembrane transporter activity"/>
    <property type="evidence" value="ECO:0007669"/>
    <property type="project" value="TreeGrafter"/>
</dbReference>
<feature type="transmembrane region" description="Helical" evidence="6">
    <location>
        <begin position="362"/>
        <end position="386"/>
    </location>
</feature>
<dbReference type="RefSeq" id="WP_084370449.1">
    <property type="nucleotide sequence ID" value="NZ_FWYF01000001.1"/>
</dbReference>
<reference evidence="9 10" key="1">
    <citation type="submission" date="2017-04" db="EMBL/GenBank/DDBJ databases">
        <authorList>
            <person name="Afonso C.L."/>
            <person name="Miller P.J."/>
            <person name="Scott M.A."/>
            <person name="Spackman E."/>
            <person name="Goraichik I."/>
            <person name="Dimitrov K.M."/>
            <person name="Suarez D.L."/>
            <person name="Swayne D.E."/>
        </authorList>
    </citation>
    <scope>NUCLEOTIDE SEQUENCE [LARGE SCALE GENOMIC DNA]</scope>
    <source>
        <strain evidence="9 10">DSM 26133</strain>
    </source>
</reference>
<feature type="transmembrane region" description="Helical" evidence="6">
    <location>
        <begin position="791"/>
        <end position="814"/>
    </location>
</feature>
<keyword evidence="10" id="KW-1185">Reference proteome</keyword>
<evidence type="ECO:0000256" key="6">
    <source>
        <dbReference type="SAM" id="Phobius"/>
    </source>
</evidence>
<dbReference type="InterPro" id="IPR003838">
    <property type="entry name" value="ABC3_permease_C"/>
</dbReference>
<dbReference type="GO" id="GO:0005886">
    <property type="term" value="C:plasma membrane"/>
    <property type="evidence" value="ECO:0007669"/>
    <property type="project" value="UniProtKB-SubCell"/>
</dbReference>
<gene>
    <name evidence="9" type="ORF">SAMN04488029_0086</name>
</gene>
<evidence type="ECO:0000313" key="9">
    <source>
        <dbReference type="EMBL" id="SMD31750.1"/>
    </source>
</evidence>
<keyword evidence="5 6" id="KW-0472">Membrane</keyword>
<evidence type="ECO:0000256" key="2">
    <source>
        <dbReference type="ARBA" id="ARBA00022475"/>
    </source>
</evidence>